<keyword evidence="7" id="KW-0588">Pheromone</keyword>
<dbReference type="InterPro" id="IPR004288">
    <property type="entry name" value="Competence_ComC"/>
</dbReference>
<comment type="function">
    <text evidence="1">Acts as a pheromone, induces cells to develop competence for genetic transformation.</text>
</comment>
<dbReference type="EMBL" id="CP031023">
    <property type="protein sequence ID" value="AZA16763.1"/>
    <property type="molecule type" value="Genomic_DNA"/>
</dbReference>
<organism evidence="10">
    <name type="scientific">Lactobacillus delbrueckii subsp. lactis</name>
    <dbReference type="NCBI Taxonomy" id="29397"/>
    <lineage>
        <taxon>Bacteria</taxon>
        <taxon>Bacillati</taxon>
        <taxon>Bacillota</taxon>
        <taxon>Bacilli</taxon>
        <taxon>Lactobacillales</taxon>
        <taxon>Lactobacillaceae</taxon>
        <taxon>Lactobacillus</taxon>
    </lineage>
</organism>
<proteinExistence type="inferred from homology"/>
<dbReference type="RefSeq" id="WP_138490900.1">
    <property type="nucleotide sequence ID" value="NZ_JACSVH010000029.1"/>
</dbReference>
<evidence type="ECO:0000256" key="6">
    <source>
        <dbReference type="ARBA" id="ARBA00023022"/>
    </source>
</evidence>
<keyword evidence="5" id="KW-0929">Antimicrobial</keyword>
<keyword evidence="4" id="KW-0964">Secreted</keyword>
<dbReference type="GO" id="GO:0031640">
    <property type="term" value="P:killing of cells of another organism"/>
    <property type="evidence" value="ECO:0007669"/>
    <property type="project" value="UniProtKB-KW"/>
</dbReference>
<reference evidence="10" key="1">
    <citation type="submission" date="2018-07" db="EMBL/GenBank/DDBJ databases">
        <authorList>
            <person name="Somerville V."/>
        </authorList>
    </citation>
    <scope>NUCLEOTIDE SEQUENCE</scope>
    <source>
        <strain evidence="10">NWC_2_2</strain>
    </source>
</reference>
<dbReference type="GO" id="GO:0005576">
    <property type="term" value="C:extracellular region"/>
    <property type="evidence" value="ECO:0007669"/>
    <property type="project" value="UniProtKB-SubCell"/>
</dbReference>
<dbReference type="InterPro" id="IPR010133">
    <property type="entry name" value="Bacteriocin_signal_seq"/>
</dbReference>
<evidence type="ECO:0000256" key="8">
    <source>
        <dbReference type="ARBA" id="ARBA00023048"/>
    </source>
</evidence>
<dbReference type="AlphaFoldDB" id="A0A3G6JFU5"/>
<accession>A0A3G6JFU5</accession>
<evidence type="ECO:0000313" key="10">
    <source>
        <dbReference type="EMBL" id="AZA16763.1"/>
    </source>
</evidence>
<evidence type="ECO:0000256" key="7">
    <source>
        <dbReference type="ARBA" id="ARBA00023044"/>
    </source>
</evidence>
<dbReference type="Pfam" id="PF03047">
    <property type="entry name" value="ComC"/>
    <property type="match status" value="1"/>
</dbReference>
<evidence type="ECO:0000256" key="2">
    <source>
        <dbReference type="ARBA" id="ARBA00004613"/>
    </source>
</evidence>
<comment type="similarity">
    <text evidence="3">Belongs to the ComC family.</text>
</comment>
<evidence type="ECO:0000256" key="5">
    <source>
        <dbReference type="ARBA" id="ARBA00022529"/>
    </source>
</evidence>
<gene>
    <name evidence="10" type="ORF">DQL93_09965</name>
</gene>
<keyword evidence="6" id="KW-0044">Antibiotic</keyword>
<comment type="subcellular location">
    <subcellularLocation>
        <location evidence="2">Secreted</location>
    </subcellularLocation>
</comment>
<sequence>MKGKKIMDNNLHKVETLTDEELEQIVGGSIAGFGIYIGGATQVKNSEASLIFRLLHHKRHGRN</sequence>
<keyword evidence="9" id="KW-0178">Competence</keyword>
<evidence type="ECO:0000256" key="1">
    <source>
        <dbReference type="ARBA" id="ARBA00002667"/>
    </source>
</evidence>
<dbReference type="GO" id="GO:0005186">
    <property type="term" value="F:pheromone activity"/>
    <property type="evidence" value="ECO:0007669"/>
    <property type="project" value="InterPro"/>
</dbReference>
<dbReference type="NCBIfam" id="TIGR01847">
    <property type="entry name" value="bacteriocin_sig"/>
    <property type="match status" value="1"/>
</dbReference>
<protein>
    <submittedName>
        <fullName evidence="10">ComC/BlpC family peptide pheromone/bacteriocin</fullName>
    </submittedName>
</protein>
<evidence type="ECO:0000256" key="9">
    <source>
        <dbReference type="ARBA" id="ARBA00023287"/>
    </source>
</evidence>
<keyword evidence="8" id="KW-0078">Bacteriocin</keyword>
<name>A0A3G6JFU5_LACDL</name>
<dbReference type="GO" id="GO:0042742">
    <property type="term" value="P:defense response to bacterium"/>
    <property type="evidence" value="ECO:0007669"/>
    <property type="project" value="UniProtKB-KW"/>
</dbReference>
<evidence type="ECO:0000256" key="4">
    <source>
        <dbReference type="ARBA" id="ARBA00022525"/>
    </source>
</evidence>
<evidence type="ECO:0000256" key="3">
    <source>
        <dbReference type="ARBA" id="ARBA00009039"/>
    </source>
</evidence>